<evidence type="ECO:0000313" key="1">
    <source>
        <dbReference type="EMBL" id="VFQ94283.1"/>
    </source>
</evidence>
<protein>
    <submittedName>
        <fullName evidence="1">Uncharacterized protein</fullName>
    </submittedName>
</protein>
<keyword evidence="2" id="KW-1185">Reference proteome</keyword>
<organism evidence="1 2">
    <name type="scientific">Cuscuta campestris</name>
    <dbReference type="NCBI Taxonomy" id="132261"/>
    <lineage>
        <taxon>Eukaryota</taxon>
        <taxon>Viridiplantae</taxon>
        <taxon>Streptophyta</taxon>
        <taxon>Embryophyta</taxon>
        <taxon>Tracheophyta</taxon>
        <taxon>Spermatophyta</taxon>
        <taxon>Magnoliopsida</taxon>
        <taxon>eudicotyledons</taxon>
        <taxon>Gunneridae</taxon>
        <taxon>Pentapetalae</taxon>
        <taxon>asterids</taxon>
        <taxon>lamiids</taxon>
        <taxon>Solanales</taxon>
        <taxon>Convolvulaceae</taxon>
        <taxon>Cuscuteae</taxon>
        <taxon>Cuscuta</taxon>
        <taxon>Cuscuta subgen. Grammica</taxon>
        <taxon>Cuscuta sect. Cleistogrammica</taxon>
    </lineage>
</organism>
<accession>A0A484MZM2</accession>
<dbReference type="AlphaFoldDB" id="A0A484MZM2"/>
<dbReference type="EMBL" id="OOIL02005264">
    <property type="protein sequence ID" value="VFQ94283.1"/>
    <property type="molecule type" value="Genomic_DNA"/>
</dbReference>
<reference evidence="1 2" key="1">
    <citation type="submission" date="2018-04" db="EMBL/GenBank/DDBJ databases">
        <authorList>
            <person name="Vogel A."/>
        </authorList>
    </citation>
    <scope>NUCLEOTIDE SEQUENCE [LARGE SCALE GENOMIC DNA]</scope>
</reference>
<dbReference type="Proteomes" id="UP000595140">
    <property type="component" value="Unassembled WGS sequence"/>
</dbReference>
<evidence type="ECO:0000313" key="2">
    <source>
        <dbReference type="Proteomes" id="UP000595140"/>
    </source>
</evidence>
<dbReference type="OrthoDB" id="1915362at2759"/>
<gene>
    <name evidence="1" type="ORF">CCAM_LOCUS36059</name>
</gene>
<proteinExistence type="predicted"/>
<sequence>MLSLPEPDHRKTGNGVVFGKSEVEGRKLLLLQGKTEFGEIKKVPAGQGLMDRVFKSLFVKGQVPASSPSKRGHADTVDEKLVARHLAALHRIPGSVPSPGTGN</sequence>
<name>A0A484MZM2_9ASTE</name>